<evidence type="ECO:0000259" key="2">
    <source>
        <dbReference type="Pfam" id="PF13387"/>
    </source>
</evidence>
<feature type="domain" description="DUF7842" evidence="4">
    <location>
        <begin position="300"/>
        <end position="394"/>
    </location>
</feature>
<keyword evidence="7" id="KW-1185">Reference proteome</keyword>
<dbReference type="Pfam" id="PF13387">
    <property type="entry name" value="Lnb_N"/>
    <property type="match status" value="1"/>
</dbReference>
<sequence length="626" mass="67635">MRDRLLVGPLALLLTALSGPVPAAENVATGDLAESRAWRALLHYRPTAGGEAVSAVVSDDFFLTSGGRTDPAAELDALRRALADGGRLPGRDRPAHCLFPARTVWLVDQLDLTPPDASACAELQRWQARLDPDGVSLVFPTAYTGSAASLFGHTLLRLDVERDGELLAHAVNFAAITGEDAGLGFAWRGLTGGYTGQFGVFAYYEKVRDYAWIENRDIWSYPLDLSAAERHRLVAHLWELRGAKFEYFFLNRNCAFQLLTLLEAVRPSLDLSRDFDWYAIPADTIRAVDSVPGLLGRPSFRPALGHRLQVAAGRMTPANRRLALAVSRGERAPDAAAIAALSPSARARVLELAHDHVYYRILVGRLPPAAGDARLQAILLARSRVQADIGRAEPATPAVAPHAGHASRRAGVSVVNEDGDWSLGLHGRVAYHDLLDPPGGYSEGTQLAFLSLDLRLDTRGDRIEIDRLGLLDIVSLRPRDALFDPWSWQLAAGLRQRPVSAPADPDGHLGAFVEGGPGLAWLLTDSITGYVFGLGSLDGNHGYTADYALGAGASAGVLATLRNGWRLRAEIGALDHVAGNSGHRHWASLTQQWSLADGLGLRARVTAEDTARHDLVRARLTLLAYF</sequence>
<dbReference type="InterPro" id="IPR025178">
    <property type="entry name" value="Lnb_N"/>
</dbReference>
<evidence type="ECO:0000313" key="7">
    <source>
        <dbReference type="Proteomes" id="UP001259982"/>
    </source>
</evidence>
<organism evidence="6 7">
    <name type="scientific">Spectribacter acetivorans</name>
    <dbReference type="NCBI Taxonomy" id="3075603"/>
    <lineage>
        <taxon>Bacteria</taxon>
        <taxon>Pseudomonadati</taxon>
        <taxon>Pseudomonadota</taxon>
        <taxon>Gammaproteobacteria</taxon>
        <taxon>Salinisphaerales</taxon>
        <taxon>Salinisphaeraceae</taxon>
        <taxon>Spectribacter</taxon>
    </lineage>
</organism>
<evidence type="ECO:0000256" key="1">
    <source>
        <dbReference type="SAM" id="SignalP"/>
    </source>
</evidence>
<dbReference type="Pfam" id="PF25224">
    <property type="entry name" value="DUF7842"/>
    <property type="match status" value="1"/>
</dbReference>
<dbReference type="Pfam" id="PF25225">
    <property type="entry name" value="DUF7843"/>
    <property type="match status" value="1"/>
</dbReference>
<dbReference type="InterPro" id="IPR057164">
    <property type="entry name" value="DUF7842"/>
</dbReference>
<feature type="domain" description="Lnb N-terminal periplasmic" evidence="2">
    <location>
        <begin position="123"/>
        <end position="289"/>
    </location>
</feature>
<evidence type="ECO:0000259" key="5">
    <source>
        <dbReference type="Pfam" id="PF25225"/>
    </source>
</evidence>
<dbReference type="RefSeq" id="WP_311660306.1">
    <property type="nucleotide sequence ID" value="NZ_JAVRHY010000019.1"/>
</dbReference>
<name>A0ABU3BB67_9GAMM</name>
<protein>
    <submittedName>
        <fullName evidence="6">DUF4105 domain-containing protein</fullName>
    </submittedName>
</protein>
<keyword evidence="1" id="KW-0732">Signal</keyword>
<comment type="caution">
    <text evidence="6">The sequence shown here is derived from an EMBL/GenBank/DDBJ whole genome shotgun (WGS) entry which is preliminary data.</text>
</comment>
<feature type="domain" description="DUF7840" evidence="3">
    <location>
        <begin position="399"/>
        <end position="625"/>
    </location>
</feature>
<dbReference type="Proteomes" id="UP001259982">
    <property type="component" value="Unassembled WGS sequence"/>
</dbReference>
<gene>
    <name evidence="6" type="ORF">RM531_14585</name>
</gene>
<dbReference type="Pfam" id="PF25222">
    <property type="entry name" value="DUF7840"/>
    <property type="match status" value="1"/>
</dbReference>
<evidence type="ECO:0000259" key="3">
    <source>
        <dbReference type="Pfam" id="PF25222"/>
    </source>
</evidence>
<dbReference type="InterPro" id="IPR057165">
    <property type="entry name" value="DUF7843"/>
</dbReference>
<evidence type="ECO:0000259" key="4">
    <source>
        <dbReference type="Pfam" id="PF25224"/>
    </source>
</evidence>
<feature type="signal peptide" evidence="1">
    <location>
        <begin position="1"/>
        <end position="23"/>
    </location>
</feature>
<dbReference type="EMBL" id="JAVRHY010000019">
    <property type="protein sequence ID" value="MDT0619703.1"/>
    <property type="molecule type" value="Genomic_DNA"/>
</dbReference>
<feature type="domain" description="DUF7843" evidence="5">
    <location>
        <begin position="31"/>
        <end position="109"/>
    </location>
</feature>
<accession>A0ABU3BB67</accession>
<proteinExistence type="predicted"/>
<feature type="chain" id="PRO_5047375947" evidence="1">
    <location>
        <begin position="24"/>
        <end position="626"/>
    </location>
</feature>
<dbReference type="InterPro" id="IPR057162">
    <property type="entry name" value="DUF7840"/>
</dbReference>
<reference evidence="6 7" key="1">
    <citation type="submission" date="2023-09" db="EMBL/GenBank/DDBJ databases">
        <authorList>
            <person name="Rey-Velasco X."/>
        </authorList>
    </citation>
    <scope>NUCLEOTIDE SEQUENCE [LARGE SCALE GENOMIC DNA]</scope>
    <source>
        <strain evidence="6 7">P385</strain>
    </source>
</reference>
<evidence type="ECO:0000313" key="6">
    <source>
        <dbReference type="EMBL" id="MDT0619703.1"/>
    </source>
</evidence>